<dbReference type="EMBL" id="JACHBK010000001">
    <property type="protein sequence ID" value="MBB5533983.1"/>
    <property type="molecule type" value="Genomic_DNA"/>
</dbReference>
<keyword evidence="2" id="KW-0472">Membrane</keyword>
<gene>
    <name evidence="3" type="ORF">GGD55_000644</name>
</gene>
<protein>
    <submittedName>
        <fullName evidence="3">Exopolysaccharide production repressor protein</fullName>
    </submittedName>
</protein>
<keyword evidence="4" id="KW-1185">Reference proteome</keyword>
<evidence type="ECO:0000313" key="3">
    <source>
        <dbReference type="EMBL" id="MBB5533983.1"/>
    </source>
</evidence>
<reference evidence="3 4" key="1">
    <citation type="submission" date="2020-08" db="EMBL/GenBank/DDBJ databases">
        <title>Genomic Encyclopedia of Type Strains, Phase IV (KMG-V): Genome sequencing to study the core and pangenomes of soil and plant-associated prokaryotes.</title>
        <authorList>
            <person name="Whitman W."/>
        </authorList>
    </citation>
    <scope>NUCLEOTIDE SEQUENCE [LARGE SCALE GENOMIC DNA]</scope>
    <source>
        <strain evidence="3 4">SEMIA 4084</strain>
    </source>
</reference>
<sequence>MFAPRVFVSMLGALAVFAIGTFLLTGSAWTTAWQTLACAVLLQAGYFVTVLALVIKEGKNRRKATQGQSAASAVAGEDKEPKALHVPHNPPHFNS</sequence>
<feature type="transmembrane region" description="Helical" evidence="2">
    <location>
        <begin position="32"/>
        <end position="55"/>
    </location>
</feature>
<evidence type="ECO:0000256" key="1">
    <source>
        <dbReference type="SAM" id="MobiDB-lite"/>
    </source>
</evidence>
<dbReference type="InterPro" id="IPR024239">
    <property type="entry name" value="SyrA"/>
</dbReference>
<name>A0A7W8U754_9HYPH</name>
<keyword evidence="2" id="KW-1133">Transmembrane helix</keyword>
<evidence type="ECO:0000313" key="4">
    <source>
        <dbReference type="Proteomes" id="UP000585507"/>
    </source>
</evidence>
<dbReference type="AlphaFoldDB" id="A0A7W8U754"/>
<feature type="transmembrane region" description="Helical" evidence="2">
    <location>
        <begin position="7"/>
        <end position="26"/>
    </location>
</feature>
<accession>A0A7W8U754</accession>
<comment type="caution">
    <text evidence="3">The sequence shown here is derived from an EMBL/GenBank/DDBJ whole genome shotgun (WGS) entry which is preliminary data.</text>
</comment>
<dbReference type="Pfam" id="PF11089">
    <property type="entry name" value="SyrA"/>
    <property type="match status" value="1"/>
</dbReference>
<organism evidence="3 4">
    <name type="scientific">Rhizobium giardinii</name>
    <dbReference type="NCBI Taxonomy" id="56731"/>
    <lineage>
        <taxon>Bacteria</taxon>
        <taxon>Pseudomonadati</taxon>
        <taxon>Pseudomonadota</taxon>
        <taxon>Alphaproteobacteria</taxon>
        <taxon>Hyphomicrobiales</taxon>
        <taxon>Rhizobiaceae</taxon>
        <taxon>Rhizobium/Agrobacterium group</taxon>
        <taxon>Rhizobium</taxon>
    </lineage>
</organism>
<keyword evidence="2" id="KW-0812">Transmembrane</keyword>
<proteinExistence type="predicted"/>
<dbReference type="RefSeq" id="WP_018324287.1">
    <property type="nucleotide sequence ID" value="NZ_JACHBK010000001.1"/>
</dbReference>
<dbReference type="Proteomes" id="UP000585507">
    <property type="component" value="Unassembled WGS sequence"/>
</dbReference>
<evidence type="ECO:0000256" key="2">
    <source>
        <dbReference type="SAM" id="Phobius"/>
    </source>
</evidence>
<feature type="region of interest" description="Disordered" evidence="1">
    <location>
        <begin position="66"/>
        <end position="95"/>
    </location>
</feature>